<dbReference type="Gene3D" id="1.10.10.10">
    <property type="entry name" value="Winged helix-like DNA-binding domain superfamily/Winged helix DNA-binding domain"/>
    <property type="match status" value="1"/>
</dbReference>
<organism evidence="3 4">
    <name type="scientific">Novosphingobium aquiterrae</name>
    <dbReference type="NCBI Taxonomy" id="624388"/>
    <lineage>
        <taxon>Bacteria</taxon>
        <taxon>Pseudomonadati</taxon>
        <taxon>Pseudomonadota</taxon>
        <taxon>Alphaproteobacteria</taxon>
        <taxon>Sphingomonadales</taxon>
        <taxon>Sphingomonadaceae</taxon>
        <taxon>Novosphingobium</taxon>
    </lineage>
</organism>
<protein>
    <submittedName>
        <fullName evidence="3">Helix-turn-helix transcriptional regulator</fullName>
    </submittedName>
</protein>
<dbReference type="InterPro" id="IPR036388">
    <property type="entry name" value="WH-like_DNA-bd_sf"/>
</dbReference>
<feature type="transmembrane region" description="Helical" evidence="1">
    <location>
        <begin position="46"/>
        <end position="71"/>
    </location>
</feature>
<dbReference type="RefSeq" id="WP_379479882.1">
    <property type="nucleotide sequence ID" value="NZ_JBHLTL010000001.1"/>
</dbReference>
<keyword evidence="1" id="KW-0812">Transmembrane</keyword>
<dbReference type="InterPro" id="IPR000792">
    <property type="entry name" value="Tscrpt_reg_LuxR_C"/>
</dbReference>
<keyword evidence="1" id="KW-1133">Transmembrane helix</keyword>
<dbReference type="EMBL" id="JBHLTL010000001">
    <property type="protein sequence ID" value="MFC0588381.1"/>
    <property type="molecule type" value="Genomic_DNA"/>
</dbReference>
<dbReference type="InterPro" id="IPR016032">
    <property type="entry name" value="Sig_transdc_resp-reg_C-effctor"/>
</dbReference>
<feature type="domain" description="HTH luxR-type" evidence="2">
    <location>
        <begin position="102"/>
        <end position="159"/>
    </location>
</feature>
<dbReference type="SMART" id="SM00421">
    <property type="entry name" value="HTH_LUXR"/>
    <property type="match status" value="1"/>
</dbReference>
<evidence type="ECO:0000313" key="3">
    <source>
        <dbReference type="EMBL" id="MFC0588381.1"/>
    </source>
</evidence>
<proteinExistence type="predicted"/>
<evidence type="ECO:0000256" key="1">
    <source>
        <dbReference type="SAM" id="Phobius"/>
    </source>
</evidence>
<dbReference type="Proteomes" id="UP001589943">
    <property type="component" value="Unassembled WGS sequence"/>
</dbReference>
<comment type="caution">
    <text evidence="3">The sequence shown here is derived from an EMBL/GenBank/DDBJ whole genome shotgun (WGS) entry which is preliminary data.</text>
</comment>
<name>A0ABV6PEY2_9SPHN</name>
<keyword evidence="4" id="KW-1185">Reference proteome</keyword>
<evidence type="ECO:0000313" key="4">
    <source>
        <dbReference type="Proteomes" id="UP001589943"/>
    </source>
</evidence>
<reference evidence="3 4" key="1">
    <citation type="submission" date="2024-09" db="EMBL/GenBank/DDBJ databases">
        <authorList>
            <person name="Sun Q."/>
            <person name="Mori K."/>
        </authorList>
    </citation>
    <scope>NUCLEOTIDE SEQUENCE [LARGE SCALE GENOMIC DNA]</scope>
    <source>
        <strain evidence="3 4">NCAIM B.02537</strain>
    </source>
</reference>
<gene>
    <name evidence="3" type="ORF">ACFFF7_03045</name>
</gene>
<dbReference type="SUPFAM" id="SSF46894">
    <property type="entry name" value="C-terminal effector domain of the bipartite response regulators"/>
    <property type="match status" value="1"/>
</dbReference>
<accession>A0ABV6PEY2</accession>
<sequence length="177" mass="18675">MMHSPTALIRRRDQQTMLVAAVIVLQSVAAAFFVADALGDLTADGLTRHIAIEALIAFALLAGVFLGAWHMRELLADARRRERALAIASGALADHVAMRFADWGLTAAEADVALFALKGCDAAEIARLRGAAQGTVRAQLSQVYAKAGVSSQAGLVSLFFEDLLDITANAPKASDTD</sequence>
<evidence type="ECO:0000259" key="2">
    <source>
        <dbReference type="SMART" id="SM00421"/>
    </source>
</evidence>
<keyword evidence="1" id="KW-0472">Membrane</keyword>